<keyword evidence="2" id="KW-1185">Reference proteome</keyword>
<gene>
    <name evidence="3" type="primary">NDUFV3</name>
</gene>
<dbReference type="Proteomes" id="UP001652642">
    <property type="component" value="Chromosome 3"/>
</dbReference>
<dbReference type="GeneID" id="110074076"/>
<dbReference type="PANTHER" id="PTHR17117:SF3">
    <property type="entry name" value="NADH DEHYDROGENASE [UBIQUINONE] FLAVOPROTEIN 3, MITOCHONDRIAL"/>
    <property type="match status" value="1"/>
</dbReference>
<dbReference type="AlphaFoldDB" id="A0A6J0SX18"/>
<feature type="compositionally biased region" description="Basic and acidic residues" evidence="1">
    <location>
        <begin position="159"/>
        <end position="175"/>
    </location>
</feature>
<sequence>MAASILTSCGRVATFKTTILQVWGLRSLPSSVFLCTKPGNSKKGSNKNEGENINNTKADATVKLADEDLRKFLARKTLVTFPQRAKLSPLEGEPAFSSKEGLTKKLAEEESSTSSSSDSDSSSDSEEDVFKEPIKTKVSFPKQDHISSKDQVTKINKVSQKDFPKEQVKGKKSEKLPYSPRITEMPIKQKQLHKTTADDKLLKSNLTDATDQKSRERHLKNSEFGAKIIKSQRPKEVARKQMEVSVVQTASNASSRTQTVPQQGVVQNLTLLKKKEGMTKKAQKTEEHGGAAAVLQEEVLSSRMPVADPTVKEEMVLDVEVQTEESTIQETKPPVDTVQETYDISTYKNLQHHEYTPYTFVDFDVLLSKMRLPQPSSGRLSSRH</sequence>
<evidence type="ECO:0000313" key="2">
    <source>
        <dbReference type="Proteomes" id="UP001652642"/>
    </source>
</evidence>
<reference evidence="3" key="1">
    <citation type="submission" date="2025-08" db="UniProtKB">
        <authorList>
            <consortium name="RefSeq"/>
        </authorList>
    </citation>
    <scope>IDENTIFICATION</scope>
</reference>
<feature type="region of interest" description="Disordered" evidence="1">
    <location>
        <begin position="89"/>
        <end position="237"/>
    </location>
</feature>
<dbReference type="OrthoDB" id="6161911at2759"/>
<evidence type="ECO:0000256" key="1">
    <source>
        <dbReference type="SAM" id="MobiDB-lite"/>
    </source>
</evidence>
<dbReference type="InParanoid" id="A0A6J0SX18"/>
<dbReference type="InterPro" id="IPR026193">
    <property type="entry name" value="NDUFV3"/>
</dbReference>
<dbReference type="RefSeq" id="XP_020639603.2">
    <property type="nucleotide sequence ID" value="XM_020783944.2"/>
</dbReference>
<dbReference type="CTD" id="4731"/>
<dbReference type="GO" id="GO:0042775">
    <property type="term" value="P:mitochondrial ATP synthesis coupled electron transport"/>
    <property type="evidence" value="ECO:0007669"/>
    <property type="project" value="TreeGrafter"/>
</dbReference>
<protein>
    <submittedName>
        <fullName evidence="3">NADH dehydrogenase [ubiquinone] flavoprotein 3, mitochondrial</fullName>
    </submittedName>
</protein>
<feature type="compositionally biased region" description="Basic and acidic residues" evidence="1">
    <location>
        <begin position="142"/>
        <end position="152"/>
    </location>
</feature>
<dbReference type="Pfam" id="PF15880">
    <property type="entry name" value="NDUFV3"/>
    <property type="match status" value="1"/>
</dbReference>
<dbReference type="PANTHER" id="PTHR17117">
    <property type="entry name" value="NADH-UBIQUINONE OXIDOREDUCTASE"/>
    <property type="match status" value="1"/>
</dbReference>
<organism evidence="2 3">
    <name type="scientific">Pogona vitticeps</name>
    <name type="common">central bearded dragon</name>
    <dbReference type="NCBI Taxonomy" id="103695"/>
    <lineage>
        <taxon>Eukaryota</taxon>
        <taxon>Metazoa</taxon>
        <taxon>Chordata</taxon>
        <taxon>Craniata</taxon>
        <taxon>Vertebrata</taxon>
        <taxon>Euteleostomi</taxon>
        <taxon>Lepidosauria</taxon>
        <taxon>Squamata</taxon>
        <taxon>Bifurcata</taxon>
        <taxon>Unidentata</taxon>
        <taxon>Episquamata</taxon>
        <taxon>Toxicofera</taxon>
        <taxon>Iguania</taxon>
        <taxon>Acrodonta</taxon>
        <taxon>Agamidae</taxon>
        <taxon>Amphibolurinae</taxon>
        <taxon>Pogona</taxon>
    </lineage>
</organism>
<accession>A0A6J0SX18</accession>
<name>A0A6J0SX18_9SAUR</name>
<proteinExistence type="predicted"/>
<dbReference type="GO" id="GO:0005739">
    <property type="term" value="C:mitochondrion"/>
    <property type="evidence" value="ECO:0007669"/>
    <property type="project" value="InterPro"/>
</dbReference>
<evidence type="ECO:0000313" key="3">
    <source>
        <dbReference type="RefSeq" id="XP_020639603.2"/>
    </source>
</evidence>
<dbReference type="GO" id="GO:0045271">
    <property type="term" value="C:respiratory chain complex I"/>
    <property type="evidence" value="ECO:0007669"/>
    <property type="project" value="InterPro"/>
</dbReference>
<dbReference type="KEGG" id="pvt:110074076"/>